<keyword evidence="1" id="KW-0472">Membrane</keyword>
<reference evidence="2 3" key="1">
    <citation type="journal article" date="2018" name="PLoS Genet.">
        <title>Population sequencing reveals clonal diversity and ancestral inbreeding in the grapevine cultivar Chardonnay.</title>
        <authorList>
            <person name="Roach M.J."/>
            <person name="Johnson D.L."/>
            <person name="Bohlmann J."/>
            <person name="van Vuuren H.J."/>
            <person name="Jones S.J."/>
            <person name="Pretorius I.S."/>
            <person name="Schmidt S.A."/>
            <person name="Borneman A.R."/>
        </authorList>
    </citation>
    <scope>NUCLEOTIDE SEQUENCE [LARGE SCALE GENOMIC DNA]</scope>
    <source>
        <strain evidence="3">cv. Chardonnay</strain>
        <tissue evidence="2">Leaf</tissue>
    </source>
</reference>
<dbReference type="EMBL" id="QGNW01002366">
    <property type="protein sequence ID" value="RVW20454.1"/>
    <property type="molecule type" value="Genomic_DNA"/>
</dbReference>
<dbReference type="Proteomes" id="UP000288805">
    <property type="component" value="Unassembled WGS sequence"/>
</dbReference>
<evidence type="ECO:0000313" key="3">
    <source>
        <dbReference type="Proteomes" id="UP000288805"/>
    </source>
</evidence>
<name>A0A438CB31_VITVI</name>
<feature type="transmembrane region" description="Helical" evidence="1">
    <location>
        <begin position="41"/>
        <end position="65"/>
    </location>
</feature>
<evidence type="ECO:0000256" key="1">
    <source>
        <dbReference type="SAM" id="Phobius"/>
    </source>
</evidence>
<protein>
    <submittedName>
        <fullName evidence="2">Uncharacterized protein</fullName>
    </submittedName>
</protein>
<proteinExistence type="predicted"/>
<keyword evidence="1" id="KW-1133">Transmembrane helix</keyword>
<organism evidence="2 3">
    <name type="scientific">Vitis vinifera</name>
    <name type="common">Grape</name>
    <dbReference type="NCBI Taxonomy" id="29760"/>
    <lineage>
        <taxon>Eukaryota</taxon>
        <taxon>Viridiplantae</taxon>
        <taxon>Streptophyta</taxon>
        <taxon>Embryophyta</taxon>
        <taxon>Tracheophyta</taxon>
        <taxon>Spermatophyta</taxon>
        <taxon>Magnoliopsida</taxon>
        <taxon>eudicotyledons</taxon>
        <taxon>Gunneridae</taxon>
        <taxon>Pentapetalae</taxon>
        <taxon>rosids</taxon>
        <taxon>Vitales</taxon>
        <taxon>Vitaceae</taxon>
        <taxon>Viteae</taxon>
        <taxon>Vitis</taxon>
    </lineage>
</organism>
<gene>
    <name evidence="2" type="ORF">CK203_115978</name>
</gene>
<evidence type="ECO:0000313" key="2">
    <source>
        <dbReference type="EMBL" id="RVW20454.1"/>
    </source>
</evidence>
<sequence>MPIRGTICSYLFVSDISEVVPQFPLRDRLRILCRPPHPRSWAFWGLLSFFVVSLTALEWAALGAADGMGGRKARSDLLRKTQNRGRHRWEGYSGLWEKGDFFGFLDKKNRANSESRVGLAGGEATCRLEP</sequence>
<keyword evidence="1" id="KW-0812">Transmembrane</keyword>
<dbReference type="AlphaFoldDB" id="A0A438CB31"/>
<accession>A0A438CB31</accession>
<comment type="caution">
    <text evidence="2">The sequence shown here is derived from an EMBL/GenBank/DDBJ whole genome shotgun (WGS) entry which is preliminary data.</text>
</comment>